<evidence type="ECO:0000313" key="12">
    <source>
        <dbReference type="EMBL" id="SKB97430.1"/>
    </source>
</evidence>
<dbReference type="SUPFAM" id="SSF52317">
    <property type="entry name" value="Class I glutamine amidotransferase-like"/>
    <property type="match status" value="1"/>
</dbReference>
<dbReference type="NCBIfam" id="NF002204">
    <property type="entry name" value="PRK01077.1"/>
    <property type="match status" value="1"/>
</dbReference>
<dbReference type="InterPro" id="IPR027417">
    <property type="entry name" value="P-loop_NTPase"/>
</dbReference>
<keyword evidence="4 9" id="KW-0436">Ligase</keyword>
<protein>
    <recommendedName>
        <fullName evidence="9">Cobyrinate a,c-diamide synthase</fullName>
        <ecNumber evidence="9">6.3.5.11</ecNumber>
    </recommendedName>
    <alternativeName>
        <fullName evidence="9">Cobyrinic acid a,c-diamide synthetase</fullName>
    </alternativeName>
</protein>
<gene>
    <name evidence="9" type="primary">cbiA</name>
    <name evidence="12" type="ORF">SAMN06295937_10405</name>
</gene>
<dbReference type="InterPro" id="IPR011698">
    <property type="entry name" value="GATase_3"/>
</dbReference>
<keyword evidence="8 9" id="KW-0315">Glutamine amidotransferase</keyword>
<keyword evidence="3 9" id="KW-0169">Cobalamin biosynthesis</keyword>
<evidence type="ECO:0000256" key="9">
    <source>
        <dbReference type="HAMAP-Rule" id="MF_00027"/>
    </source>
</evidence>
<evidence type="ECO:0000256" key="8">
    <source>
        <dbReference type="ARBA" id="ARBA00022962"/>
    </source>
</evidence>
<keyword evidence="7 9" id="KW-0460">Magnesium</keyword>
<dbReference type="InterPro" id="IPR002586">
    <property type="entry name" value="CobQ/CobB/MinD/ParA_Nub-bd_dom"/>
</dbReference>
<comment type="domain">
    <text evidence="9">Comprises of two domains. The C-terminal domain contains the binding site for glutamine and catalyzes the hydrolysis of this substrate to glutamate and ammonia. The N-terminal domain is anticipated to bind ATP and cobyrinate and catalyzes the ultimate synthesis of the diamide product. The ammonia produced via the glutaminase domain is probably translocated to the adjacent domain via a molecular tunnel, where it reacts with an activated intermediate.</text>
</comment>
<dbReference type="Gene3D" id="3.40.50.880">
    <property type="match status" value="1"/>
</dbReference>
<evidence type="ECO:0000256" key="4">
    <source>
        <dbReference type="ARBA" id="ARBA00022598"/>
    </source>
</evidence>
<dbReference type="HAMAP" id="MF_00027">
    <property type="entry name" value="CobB_CbiA"/>
    <property type="match status" value="1"/>
</dbReference>
<dbReference type="GO" id="GO:0009236">
    <property type="term" value="P:cobalamin biosynthetic process"/>
    <property type="evidence" value="ECO:0007669"/>
    <property type="project" value="UniProtKB-UniRule"/>
</dbReference>
<dbReference type="NCBIfam" id="TIGR00379">
    <property type="entry name" value="cobB"/>
    <property type="match status" value="1"/>
</dbReference>
<comment type="miscellaneous">
    <text evidence="9">The a and c carboxylates of cobyrinate are activated for nucleophilic attack via formation of a phosphorylated intermediate by ATP. CbiA catalyzes first the amidation of the c-carboxylate, and then that of the a-carboxylate.</text>
</comment>
<comment type="catalytic activity">
    <reaction evidence="9">
        <text>cob(II)yrinate + 2 L-glutamine + 2 ATP + 2 H2O = cob(II)yrinate a,c diamide + 2 L-glutamate + 2 ADP + 2 phosphate + 2 H(+)</text>
        <dbReference type="Rhea" id="RHEA:26289"/>
        <dbReference type="ChEBI" id="CHEBI:15377"/>
        <dbReference type="ChEBI" id="CHEBI:15378"/>
        <dbReference type="ChEBI" id="CHEBI:29985"/>
        <dbReference type="ChEBI" id="CHEBI:30616"/>
        <dbReference type="ChEBI" id="CHEBI:43474"/>
        <dbReference type="ChEBI" id="CHEBI:58359"/>
        <dbReference type="ChEBI" id="CHEBI:58537"/>
        <dbReference type="ChEBI" id="CHEBI:58894"/>
        <dbReference type="ChEBI" id="CHEBI:456216"/>
        <dbReference type="EC" id="6.3.5.11"/>
    </reaction>
</comment>
<dbReference type="GO" id="GO:0042242">
    <property type="term" value="F:cobyrinic acid a,c-diamide synthase activity"/>
    <property type="evidence" value="ECO:0007669"/>
    <property type="project" value="UniProtKB-UniRule"/>
</dbReference>
<dbReference type="GO" id="GO:0005524">
    <property type="term" value="F:ATP binding"/>
    <property type="evidence" value="ECO:0007669"/>
    <property type="project" value="UniProtKB-UniRule"/>
</dbReference>
<dbReference type="SUPFAM" id="SSF52540">
    <property type="entry name" value="P-loop containing nucleoside triphosphate hydrolases"/>
    <property type="match status" value="1"/>
</dbReference>
<reference evidence="13" key="1">
    <citation type="submission" date="2017-02" db="EMBL/GenBank/DDBJ databases">
        <authorList>
            <person name="Varghese N."/>
            <person name="Submissions S."/>
        </authorList>
    </citation>
    <scope>NUCLEOTIDE SEQUENCE [LARGE SCALE GENOMIC DNA]</scope>
    <source>
        <strain evidence="13">R11H</strain>
    </source>
</reference>
<dbReference type="InterPro" id="IPR029062">
    <property type="entry name" value="Class_I_gatase-like"/>
</dbReference>
<dbReference type="Gene3D" id="3.40.50.300">
    <property type="entry name" value="P-loop containing nucleotide triphosphate hydrolases"/>
    <property type="match status" value="1"/>
</dbReference>
<comment type="similarity">
    <text evidence="2">Belongs to the CobB/CobQ family. CobQ subfamily.</text>
</comment>
<keyword evidence="5 9" id="KW-0547">Nucleotide-binding</keyword>
<accession>A0A1T5FMP8</accession>
<evidence type="ECO:0000256" key="2">
    <source>
        <dbReference type="ARBA" id="ARBA00006205"/>
    </source>
</evidence>
<keyword evidence="6 9" id="KW-0067">ATP-binding</keyword>
<feature type="domain" description="CobB/CobQ-like glutamine amidotransferase" evidence="11">
    <location>
        <begin position="245"/>
        <end position="432"/>
    </location>
</feature>
<evidence type="ECO:0000256" key="7">
    <source>
        <dbReference type="ARBA" id="ARBA00022842"/>
    </source>
</evidence>
<feature type="domain" description="CobQ/CobB/MinD/ParA nucleotide binding" evidence="10">
    <location>
        <begin position="10"/>
        <end position="187"/>
    </location>
</feature>
<name>A0A1T5FMP8_9SPHN</name>
<comment type="similarity">
    <text evidence="9">Belongs to the CobB/CbiA family.</text>
</comment>
<sequence length="433" mass="44775">MSGELAPGLLVAAPRSGAGKTLVAIGLQCAFQREGLGVAAAKCGPDYIDPGFHAVATGRSSVNLDGFAMTPAMLKGLAAQAACGADLVVAEAAMGLFDGAGRSSTAAEVARLTGWPVLLVVDAESAGQSVAAVAHGFATFPGAPSVAGVIVNRVASDRHAAMIAEGFGALDLPLFGMIRRDPALAVASRHLGLVQAREDGALDERIDAVAAIVARDCDLAAIRAAARATSPASLVRPRLRPPGQRIALAADDAFAFFYPHLASWWRDAGAEICDFSPLADEAPPADCDACWLPGGYPELHAGRLAGNARFMTGLRAFAARAPVHGECGGYMLLGRSIEDADGIVHPMAGLLPVDISFAKRKMSLGYRQARLFAPTRFADAETSLWGHEYHHATITSTNEGTPFARLADAAGRDLGPAGHRAGPVTGSFFHLIA</sequence>
<dbReference type="PANTHER" id="PTHR43873:SF1">
    <property type="entry name" value="COBYRINATE A,C-DIAMIDE SYNTHASE"/>
    <property type="match status" value="1"/>
</dbReference>
<dbReference type="PROSITE" id="PS51274">
    <property type="entry name" value="GATASE_COBBQ"/>
    <property type="match status" value="1"/>
</dbReference>
<dbReference type="PANTHER" id="PTHR43873">
    <property type="entry name" value="COBYRINATE A,C-DIAMIDE SYNTHASE"/>
    <property type="match status" value="1"/>
</dbReference>
<dbReference type="AlphaFoldDB" id="A0A1T5FMP8"/>
<dbReference type="RefSeq" id="WP_079640041.1">
    <property type="nucleotide sequence ID" value="NZ_FUYP01000040.1"/>
</dbReference>
<proteinExistence type="inferred from homology"/>
<evidence type="ECO:0000313" key="13">
    <source>
        <dbReference type="Proteomes" id="UP000190044"/>
    </source>
</evidence>
<evidence type="ECO:0000256" key="1">
    <source>
        <dbReference type="ARBA" id="ARBA00001946"/>
    </source>
</evidence>
<feature type="active site" description="Nucleophile" evidence="9">
    <location>
        <position position="327"/>
    </location>
</feature>
<dbReference type="EC" id="6.3.5.11" evidence="9"/>
<organism evidence="12 13">
    <name type="scientific">Sphingopyxis flava</name>
    <dbReference type="NCBI Taxonomy" id="1507287"/>
    <lineage>
        <taxon>Bacteria</taxon>
        <taxon>Pseudomonadati</taxon>
        <taxon>Pseudomonadota</taxon>
        <taxon>Alphaproteobacteria</taxon>
        <taxon>Sphingomonadales</taxon>
        <taxon>Sphingomonadaceae</taxon>
        <taxon>Sphingopyxis</taxon>
    </lineage>
</organism>
<evidence type="ECO:0000259" key="10">
    <source>
        <dbReference type="Pfam" id="PF01656"/>
    </source>
</evidence>
<dbReference type="InterPro" id="IPR004484">
    <property type="entry name" value="CbiA/CobB_synth"/>
</dbReference>
<dbReference type="OrthoDB" id="9764035at2"/>
<dbReference type="UniPathway" id="UPA00148">
    <property type="reaction ID" value="UER00231"/>
</dbReference>
<evidence type="ECO:0000256" key="3">
    <source>
        <dbReference type="ARBA" id="ARBA00022573"/>
    </source>
</evidence>
<comment type="function">
    <text evidence="9">Catalyzes the ATP-dependent amidation of the two carboxylate groups at positions a and c of cobyrinate, using either L-glutamine or ammonia as the nitrogen source.</text>
</comment>
<dbReference type="Proteomes" id="UP000190044">
    <property type="component" value="Unassembled WGS sequence"/>
</dbReference>
<keyword evidence="13" id="KW-1185">Reference proteome</keyword>
<comment type="cofactor">
    <cofactor evidence="1 9">
        <name>Mg(2+)</name>
        <dbReference type="ChEBI" id="CHEBI:18420"/>
    </cofactor>
</comment>
<feature type="site" description="Increases nucleophilicity of active site Cys" evidence="9">
    <location>
        <position position="430"/>
    </location>
</feature>
<dbReference type="EMBL" id="FUYP01000040">
    <property type="protein sequence ID" value="SKB97430.1"/>
    <property type="molecule type" value="Genomic_DNA"/>
</dbReference>
<evidence type="ECO:0000256" key="5">
    <source>
        <dbReference type="ARBA" id="ARBA00022741"/>
    </source>
</evidence>
<evidence type="ECO:0000256" key="6">
    <source>
        <dbReference type="ARBA" id="ARBA00022840"/>
    </source>
</evidence>
<dbReference type="Pfam" id="PF01656">
    <property type="entry name" value="CbiA"/>
    <property type="match status" value="1"/>
</dbReference>
<dbReference type="Pfam" id="PF07685">
    <property type="entry name" value="GATase_3"/>
    <property type="match status" value="1"/>
</dbReference>
<comment type="pathway">
    <text evidence="9">Cofactor biosynthesis; adenosylcobalamin biosynthesis; cob(II)yrinate a,c-diamide from sirohydrochlorin (anaerobic route): step 10/10.</text>
</comment>
<evidence type="ECO:0000259" key="11">
    <source>
        <dbReference type="Pfam" id="PF07685"/>
    </source>
</evidence>